<evidence type="ECO:0000256" key="11">
    <source>
        <dbReference type="SAM" id="SignalP"/>
    </source>
</evidence>
<gene>
    <name evidence="13" type="ORF">LMG28688_05060</name>
</gene>
<evidence type="ECO:0000256" key="3">
    <source>
        <dbReference type="ARBA" id="ARBA00022448"/>
    </source>
</evidence>
<dbReference type="PANTHER" id="PTHR34501">
    <property type="entry name" value="PROTEIN YDDL-RELATED"/>
    <property type="match status" value="1"/>
</dbReference>
<dbReference type="PANTHER" id="PTHR34501:SF9">
    <property type="entry name" value="MAJOR OUTER MEMBRANE PROTEIN P.IA"/>
    <property type="match status" value="1"/>
</dbReference>
<feature type="domain" description="Porin" evidence="12">
    <location>
        <begin position="24"/>
        <end position="367"/>
    </location>
</feature>
<evidence type="ECO:0000256" key="8">
    <source>
        <dbReference type="ARBA" id="ARBA00023114"/>
    </source>
</evidence>
<dbReference type="GO" id="GO:0006811">
    <property type="term" value="P:monoatomic ion transport"/>
    <property type="evidence" value="ECO:0007669"/>
    <property type="project" value="UniProtKB-KW"/>
</dbReference>
<sequence>MGKSIKRHRPGKAIKLTGLCAAVLAALPALSISAHAQSSVTLYGRVDAGITMVNNTGNGHVWEGDTCGPPGCNMWGLKGREDLGGGSAAIFTLENGFNIQNGHLGQGGVMFGRQAFAGLTNPQWGTLTLGRQYDTPSETVGYFPSSNNFATGYGSHFGDLDNLNQSIRINNSVKYVSPTWSGLQVSGLYSFGGVPGSMSTNQVWSLAAMYTHGPFALAAGYLDIRNPATSPDGTGGVYTSNGNYVGSLGRYVALQDAKSMKSFTAGGSYALGHATLALNFAHTALDQSQYFVANGFANAGTGSDFTMNSYEASVTYQFTPALLGGAAYIYNAGKADYQDLKPNFQQINLGLTYSLSKRTSLYGVAVFQKAGGDGIAPVLNASGQVVGRTAIAEIPGAGVDSSSSRQLLITVGMYHSF</sequence>
<dbReference type="Gene3D" id="2.40.160.10">
    <property type="entry name" value="Porin"/>
    <property type="match status" value="1"/>
</dbReference>
<dbReference type="CDD" id="cd00342">
    <property type="entry name" value="gram_neg_porins"/>
    <property type="match status" value="1"/>
</dbReference>
<protein>
    <submittedName>
        <fullName evidence="13">Outer membrane porin protein</fullName>
    </submittedName>
</protein>
<evidence type="ECO:0000313" key="13">
    <source>
        <dbReference type="EMBL" id="CAB3799927.1"/>
    </source>
</evidence>
<evidence type="ECO:0000256" key="10">
    <source>
        <dbReference type="ARBA" id="ARBA00023237"/>
    </source>
</evidence>
<evidence type="ECO:0000256" key="4">
    <source>
        <dbReference type="ARBA" id="ARBA00022452"/>
    </source>
</evidence>
<evidence type="ECO:0000256" key="5">
    <source>
        <dbReference type="ARBA" id="ARBA00022692"/>
    </source>
</evidence>
<dbReference type="InterPro" id="IPR002299">
    <property type="entry name" value="Porin_Neis"/>
</dbReference>
<evidence type="ECO:0000313" key="14">
    <source>
        <dbReference type="Proteomes" id="UP000494119"/>
    </source>
</evidence>
<organism evidence="13 14">
    <name type="scientific">Paraburkholderia caffeinitolerans</name>
    <dbReference type="NCBI Taxonomy" id="1723730"/>
    <lineage>
        <taxon>Bacteria</taxon>
        <taxon>Pseudomonadati</taxon>
        <taxon>Pseudomonadota</taxon>
        <taxon>Betaproteobacteria</taxon>
        <taxon>Burkholderiales</taxon>
        <taxon>Burkholderiaceae</taxon>
        <taxon>Paraburkholderia</taxon>
    </lineage>
</organism>
<comment type="subcellular location">
    <subcellularLocation>
        <location evidence="1">Cell outer membrane</location>
        <topology evidence="1">Multi-pass membrane protein</topology>
    </subcellularLocation>
</comment>
<reference evidence="13 14" key="1">
    <citation type="submission" date="2020-04" db="EMBL/GenBank/DDBJ databases">
        <authorList>
            <person name="De Canck E."/>
        </authorList>
    </citation>
    <scope>NUCLEOTIDE SEQUENCE [LARGE SCALE GENOMIC DNA]</scope>
    <source>
        <strain evidence="13 14">LMG 28688</strain>
    </source>
</reference>
<keyword evidence="8" id="KW-0626">Porin</keyword>
<dbReference type="GO" id="GO:0009279">
    <property type="term" value="C:cell outer membrane"/>
    <property type="evidence" value="ECO:0007669"/>
    <property type="project" value="UniProtKB-SubCell"/>
</dbReference>
<evidence type="ECO:0000259" key="12">
    <source>
        <dbReference type="Pfam" id="PF13609"/>
    </source>
</evidence>
<keyword evidence="10" id="KW-0998">Cell outer membrane</keyword>
<evidence type="ECO:0000256" key="1">
    <source>
        <dbReference type="ARBA" id="ARBA00004571"/>
    </source>
</evidence>
<keyword evidence="9" id="KW-0472">Membrane</keyword>
<evidence type="ECO:0000256" key="9">
    <source>
        <dbReference type="ARBA" id="ARBA00023136"/>
    </source>
</evidence>
<feature type="signal peptide" evidence="11">
    <location>
        <begin position="1"/>
        <end position="36"/>
    </location>
</feature>
<dbReference type="Pfam" id="PF13609">
    <property type="entry name" value="Porin_4"/>
    <property type="match status" value="1"/>
</dbReference>
<accession>A0A6J5GIR4</accession>
<keyword evidence="5" id="KW-0812">Transmembrane</keyword>
<comment type="subunit">
    <text evidence="2">Homotrimer.</text>
</comment>
<dbReference type="RefSeq" id="WP_175197044.1">
    <property type="nucleotide sequence ID" value="NZ_CADIKL010000031.1"/>
</dbReference>
<keyword evidence="3" id="KW-0813">Transport</keyword>
<dbReference type="InterPro" id="IPR023614">
    <property type="entry name" value="Porin_dom_sf"/>
</dbReference>
<evidence type="ECO:0000256" key="2">
    <source>
        <dbReference type="ARBA" id="ARBA00011233"/>
    </source>
</evidence>
<evidence type="ECO:0000256" key="7">
    <source>
        <dbReference type="ARBA" id="ARBA00023065"/>
    </source>
</evidence>
<keyword evidence="4" id="KW-1134">Transmembrane beta strand</keyword>
<dbReference type="GO" id="GO:0015288">
    <property type="term" value="F:porin activity"/>
    <property type="evidence" value="ECO:0007669"/>
    <property type="project" value="UniProtKB-KW"/>
</dbReference>
<dbReference type="GO" id="GO:0046930">
    <property type="term" value="C:pore complex"/>
    <property type="evidence" value="ECO:0007669"/>
    <property type="project" value="UniProtKB-KW"/>
</dbReference>
<keyword evidence="7" id="KW-0406">Ion transport</keyword>
<feature type="chain" id="PRO_5026868594" evidence="11">
    <location>
        <begin position="37"/>
        <end position="417"/>
    </location>
</feature>
<dbReference type="PRINTS" id="PR00184">
    <property type="entry name" value="NEISSPPORIN"/>
</dbReference>
<dbReference type="InterPro" id="IPR050298">
    <property type="entry name" value="Gram-neg_bact_OMP"/>
</dbReference>
<dbReference type="SUPFAM" id="SSF56935">
    <property type="entry name" value="Porins"/>
    <property type="match status" value="1"/>
</dbReference>
<dbReference type="InterPro" id="IPR033900">
    <property type="entry name" value="Gram_neg_porin_domain"/>
</dbReference>
<name>A0A6J5GIR4_9BURK</name>
<proteinExistence type="predicted"/>
<dbReference type="Proteomes" id="UP000494119">
    <property type="component" value="Unassembled WGS sequence"/>
</dbReference>
<dbReference type="AlphaFoldDB" id="A0A6J5GIR4"/>
<keyword evidence="6 11" id="KW-0732">Signal</keyword>
<keyword evidence="14" id="KW-1185">Reference proteome</keyword>
<evidence type="ECO:0000256" key="6">
    <source>
        <dbReference type="ARBA" id="ARBA00022729"/>
    </source>
</evidence>
<dbReference type="EMBL" id="CADIKL010000031">
    <property type="protein sequence ID" value="CAB3799927.1"/>
    <property type="molecule type" value="Genomic_DNA"/>
</dbReference>